<comment type="catalytic activity">
    <reaction evidence="8 10">
        <text>alpha-D-glucosamine 1-phosphate = D-glucosamine 6-phosphate</text>
        <dbReference type="Rhea" id="RHEA:23424"/>
        <dbReference type="ChEBI" id="CHEBI:58516"/>
        <dbReference type="ChEBI" id="CHEBI:58725"/>
        <dbReference type="EC" id="5.4.2.10"/>
    </reaction>
</comment>
<dbReference type="InterPro" id="IPR005846">
    <property type="entry name" value="A-D-PHexomutase_a/b/a-III"/>
</dbReference>
<dbReference type="NCBIfam" id="TIGR01455">
    <property type="entry name" value="glmM"/>
    <property type="match status" value="1"/>
</dbReference>
<dbReference type="InterPro" id="IPR005841">
    <property type="entry name" value="Alpha-D-phosphohexomutase_SF"/>
</dbReference>
<dbReference type="PANTHER" id="PTHR42946:SF1">
    <property type="entry name" value="PHOSPHOGLUCOMUTASE (ALPHA-D-GLUCOSE-1,6-BISPHOSPHATE-DEPENDENT)"/>
    <property type="match status" value="1"/>
</dbReference>
<dbReference type="SUPFAM" id="SSF55957">
    <property type="entry name" value="Phosphoglucomutase, C-terminal domain"/>
    <property type="match status" value="1"/>
</dbReference>
<keyword evidence="5 8" id="KW-0413">Isomerase</keyword>
<dbReference type="HAMAP" id="MF_01554_B">
    <property type="entry name" value="GlmM_B"/>
    <property type="match status" value="1"/>
</dbReference>
<keyword evidence="3 8" id="KW-0479">Metal-binding</keyword>
<feature type="active site" description="Phosphoserine intermediate" evidence="8">
    <location>
        <position position="100"/>
    </location>
</feature>
<dbReference type="SUPFAM" id="SSF53738">
    <property type="entry name" value="Phosphoglucomutase, first 3 domains"/>
    <property type="match status" value="3"/>
</dbReference>
<dbReference type="PANTHER" id="PTHR42946">
    <property type="entry name" value="PHOSPHOHEXOSE MUTASE"/>
    <property type="match status" value="1"/>
</dbReference>
<dbReference type="GO" id="GO:0009252">
    <property type="term" value="P:peptidoglycan biosynthetic process"/>
    <property type="evidence" value="ECO:0007669"/>
    <property type="project" value="TreeGrafter"/>
</dbReference>
<dbReference type="CDD" id="cd05802">
    <property type="entry name" value="GlmM"/>
    <property type="match status" value="1"/>
</dbReference>
<dbReference type="GO" id="GO:0006048">
    <property type="term" value="P:UDP-N-acetylglucosamine biosynthetic process"/>
    <property type="evidence" value="ECO:0007669"/>
    <property type="project" value="TreeGrafter"/>
</dbReference>
<comment type="function">
    <text evidence="8 10">Catalyzes the conversion of glucosamine-6-phosphate to glucosamine-1-phosphate.</text>
</comment>
<evidence type="ECO:0000256" key="10">
    <source>
        <dbReference type="RuleBase" id="RU004327"/>
    </source>
</evidence>
<dbReference type="FunFam" id="3.30.310.50:FF:000001">
    <property type="entry name" value="Phosphoglucosamine mutase"/>
    <property type="match status" value="1"/>
</dbReference>
<evidence type="ECO:0000256" key="5">
    <source>
        <dbReference type="ARBA" id="ARBA00023235"/>
    </source>
</evidence>
<evidence type="ECO:0000259" key="13">
    <source>
        <dbReference type="Pfam" id="PF02879"/>
    </source>
</evidence>
<dbReference type="InterPro" id="IPR005845">
    <property type="entry name" value="A-D-PHexomutase_a/b/a-II"/>
</dbReference>
<dbReference type="InterPro" id="IPR016066">
    <property type="entry name" value="A-D-PHexomutase_CS"/>
</dbReference>
<evidence type="ECO:0000313" key="16">
    <source>
        <dbReference type="Proteomes" id="UP000231019"/>
    </source>
</evidence>
<comment type="PTM">
    <text evidence="8">Activated by phosphorylation.</text>
</comment>
<dbReference type="Gene3D" id="3.40.120.10">
    <property type="entry name" value="Alpha-D-Glucose-1,6-Bisphosphate, subunit A, domain 3"/>
    <property type="match status" value="3"/>
</dbReference>
<sequence length="449" mass="48332">MRKLFGTDGVRGLANRDLTPEMALQLAQAFIQTLPAQETAPRVYIGKDSRLSGDMLEAALIAGFTSLGCQVETLGVVPTPAVAWVVRHSDAAGGVMISASHNPAPDNGLKFFNSKGEKLSDERELAIETLLKNPLSLAAGRPTGAGVGTVSQASPLTLKPYLEALMATLPVSLKGTRVLLDTANGATSFIAPTLFKENLGMQVDVLNHTPDGLNINQDCGSTHLEVLKTALKTGDYDLGIAFDGDGDRCLAVTPEGQEIDGDKILYFCARYLPELQTQTEIVATVMSNLGFEKALEKAGKHLLRTQVGDRYVLEAMREKNLALGGEQSGHVIFLKHQITGDGLLTALQLLSAWKLSQKSWAELLAEVPSYPQLLKNVVVSASAHRTWQENPVLQAAIETCTRQMEGEGRILVRASGTEPKIRVMAEGRELHTVHAVVDELVAVVEKELV</sequence>
<dbReference type="PROSITE" id="PS00710">
    <property type="entry name" value="PGM_PMM"/>
    <property type="match status" value="1"/>
</dbReference>
<comment type="similarity">
    <text evidence="1 8 9">Belongs to the phosphohexose mutase family.</text>
</comment>
<comment type="cofactor">
    <cofactor evidence="8">
        <name>Mg(2+)</name>
        <dbReference type="ChEBI" id="CHEBI:18420"/>
    </cofactor>
    <text evidence="8">Binds 1 Mg(2+) ion per subunit.</text>
</comment>
<protein>
    <recommendedName>
        <fullName evidence="7 8">Phosphoglucosamine mutase</fullName>
        <ecNumber evidence="6 8">5.4.2.10</ecNumber>
    </recommendedName>
</protein>
<dbReference type="AlphaFoldDB" id="A0A2M7G6F4"/>
<evidence type="ECO:0000256" key="8">
    <source>
        <dbReference type="HAMAP-Rule" id="MF_01554"/>
    </source>
</evidence>
<feature type="domain" description="Alpha-D-phosphohexomutase alpha/beta/alpha" evidence="12">
    <location>
        <begin position="2"/>
        <end position="133"/>
    </location>
</feature>
<dbReference type="GO" id="GO:0005829">
    <property type="term" value="C:cytosol"/>
    <property type="evidence" value="ECO:0007669"/>
    <property type="project" value="TreeGrafter"/>
</dbReference>
<evidence type="ECO:0000259" key="11">
    <source>
        <dbReference type="Pfam" id="PF00408"/>
    </source>
</evidence>
<dbReference type="InterPro" id="IPR050060">
    <property type="entry name" value="Phosphoglucosamine_mutase"/>
</dbReference>
<evidence type="ECO:0000313" key="15">
    <source>
        <dbReference type="EMBL" id="PIW17483.1"/>
    </source>
</evidence>
<evidence type="ECO:0000256" key="9">
    <source>
        <dbReference type="RuleBase" id="RU004326"/>
    </source>
</evidence>
<dbReference type="GO" id="GO:0000287">
    <property type="term" value="F:magnesium ion binding"/>
    <property type="evidence" value="ECO:0007669"/>
    <property type="project" value="UniProtKB-UniRule"/>
</dbReference>
<name>A0A2M7G6F4_9BACT</name>
<evidence type="ECO:0000256" key="1">
    <source>
        <dbReference type="ARBA" id="ARBA00010231"/>
    </source>
</evidence>
<feature type="binding site" description="via phosphate group" evidence="8">
    <location>
        <position position="100"/>
    </location>
    <ligand>
        <name>Mg(2+)</name>
        <dbReference type="ChEBI" id="CHEBI:18420"/>
    </ligand>
</feature>
<organism evidence="15 16">
    <name type="scientific">bacterium (Candidatus Blackallbacteria) CG17_big_fil_post_rev_8_21_14_2_50_48_46</name>
    <dbReference type="NCBI Taxonomy" id="2014261"/>
    <lineage>
        <taxon>Bacteria</taxon>
        <taxon>Candidatus Blackallbacteria</taxon>
    </lineage>
</organism>
<feature type="modified residue" description="Phosphoserine" evidence="8">
    <location>
        <position position="100"/>
    </location>
</feature>
<dbReference type="Proteomes" id="UP000231019">
    <property type="component" value="Unassembled WGS sequence"/>
</dbReference>
<evidence type="ECO:0000256" key="4">
    <source>
        <dbReference type="ARBA" id="ARBA00022842"/>
    </source>
</evidence>
<evidence type="ECO:0000256" key="6">
    <source>
        <dbReference type="ARBA" id="ARBA00066330"/>
    </source>
</evidence>
<proteinExistence type="inferred from homology"/>
<evidence type="ECO:0000256" key="3">
    <source>
        <dbReference type="ARBA" id="ARBA00022723"/>
    </source>
</evidence>
<dbReference type="EMBL" id="PFFQ01000023">
    <property type="protein sequence ID" value="PIW17483.1"/>
    <property type="molecule type" value="Genomic_DNA"/>
</dbReference>
<feature type="domain" description="Alpha-D-phosphohexomutase C-terminal" evidence="11">
    <location>
        <begin position="374"/>
        <end position="442"/>
    </location>
</feature>
<dbReference type="Pfam" id="PF02879">
    <property type="entry name" value="PGM_PMM_II"/>
    <property type="match status" value="1"/>
</dbReference>
<dbReference type="PRINTS" id="PR00509">
    <property type="entry name" value="PGMPMM"/>
</dbReference>
<dbReference type="EC" id="5.4.2.10" evidence="6 8"/>
<feature type="binding site" evidence="8">
    <location>
        <position position="245"/>
    </location>
    <ligand>
        <name>Mg(2+)</name>
        <dbReference type="ChEBI" id="CHEBI:18420"/>
    </ligand>
</feature>
<dbReference type="Pfam" id="PF00408">
    <property type="entry name" value="PGM_PMM_IV"/>
    <property type="match status" value="1"/>
</dbReference>
<dbReference type="GO" id="GO:0008966">
    <property type="term" value="F:phosphoglucosamine mutase activity"/>
    <property type="evidence" value="ECO:0007669"/>
    <property type="project" value="UniProtKB-UniRule"/>
</dbReference>
<dbReference type="InterPro" id="IPR005844">
    <property type="entry name" value="A-D-PHexomutase_a/b/a-I"/>
</dbReference>
<feature type="domain" description="Alpha-D-phosphohexomutase alpha/beta/alpha" evidence="13">
    <location>
        <begin position="160"/>
        <end position="256"/>
    </location>
</feature>
<evidence type="ECO:0000256" key="2">
    <source>
        <dbReference type="ARBA" id="ARBA00022553"/>
    </source>
</evidence>
<feature type="domain" description="Alpha-D-phosphohexomutase alpha/beta/alpha" evidence="14">
    <location>
        <begin position="260"/>
        <end position="367"/>
    </location>
</feature>
<evidence type="ECO:0000259" key="12">
    <source>
        <dbReference type="Pfam" id="PF02878"/>
    </source>
</evidence>
<dbReference type="GO" id="GO:0005975">
    <property type="term" value="P:carbohydrate metabolic process"/>
    <property type="evidence" value="ECO:0007669"/>
    <property type="project" value="InterPro"/>
</dbReference>
<dbReference type="GO" id="GO:0004615">
    <property type="term" value="F:phosphomannomutase activity"/>
    <property type="evidence" value="ECO:0007669"/>
    <property type="project" value="TreeGrafter"/>
</dbReference>
<dbReference type="Gene3D" id="3.30.310.50">
    <property type="entry name" value="Alpha-D-phosphohexomutase, C-terminal domain"/>
    <property type="match status" value="1"/>
</dbReference>
<dbReference type="InterPro" id="IPR005843">
    <property type="entry name" value="A-D-PHexomutase_C"/>
</dbReference>
<dbReference type="InterPro" id="IPR006352">
    <property type="entry name" value="GlmM_bact"/>
</dbReference>
<dbReference type="FunFam" id="3.40.120.10:FF:000002">
    <property type="entry name" value="Phosphoglucosamine mutase"/>
    <property type="match status" value="1"/>
</dbReference>
<accession>A0A2M7G6F4</accession>
<dbReference type="InterPro" id="IPR016055">
    <property type="entry name" value="A-D-PHexomutase_a/b/a-I/II/III"/>
</dbReference>
<gene>
    <name evidence="8" type="primary">glmM</name>
    <name evidence="15" type="ORF">COW36_08260</name>
</gene>
<feature type="binding site" evidence="8">
    <location>
        <position position="243"/>
    </location>
    <ligand>
        <name>Mg(2+)</name>
        <dbReference type="ChEBI" id="CHEBI:18420"/>
    </ligand>
</feature>
<evidence type="ECO:0000259" key="14">
    <source>
        <dbReference type="Pfam" id="PF02880"/>
    </source>
</evidence>
<comment type="caution">
    <text evidence="15">The sequence shown here is derived from an EMBL/GenBank/DDBJ whole genome shotgun (WGS) entry which is preliminary data.</text>
</comment>
<evidence type="ECO:0000256" key="7">
    <source>
        <dbReference type="ARBA" id="ARBA00068193"/>
    </source>
</evidence>
<reference evidence="15 16" key="1">
    <citation type="submission" date="2017-09" db="EMBL/GenBank/DDBJ databases">
        <title>Depth-based differentiation of microbial function through sediment-hosted aquifers and enrichment of novel symbionts in the deep terrestrial subsurface.</title>
        <authorList>
            <person name="Probst A.J."/>
            <person name="Ladd B."/>
            <person name="Jarett J.K."/>
            <person name="Geller-Mcgrath D.E."/>
            <person name="Sieber C.M."/>
            <person name="Emerson J.B."/>
            <person name="Anantharaman K."/>
            <person name="Thomas B.C."/>
            <person name="Malmstrom R."/>
            <person name="Stieglmeier M."/>
            <person name="Klingl A."/>
            <person name="Woyke T."/>
            <person name="Ryan C.M."/>
            <person name="Banfield J.F."/>
        </authorList>
    </citation>
    <scope>NUCLEOTIDE SEQUENCE [LARGE SCALE GENOMIC DNA]</scope>
    <source>
        <strain evidence="15">CG17_big_fil_post_rev_8_21_14_2_50_48_46</strain>
    </source>
</reference>
<dbReference type="Pfam" id="PF02878">
    <property type="entry name" value="PGM_PMM_I"/>
    <property type="match status" value="1"/>
</dbReference>
<keyword evidence="2 8" id="KW-0597">Phosphoprotein</keyword>
<feature type="binding site" evidence="8">
    <location>
        <position position="247"/>
    </location>
    <ligand>
        <name>Mg(2+)</name>
        <dbReference type="ChEBI" id="CHEBI:18420"/>
    </ligand>
</feature>
<dbReference type="FunFam" id="3.40.120.10:FF:000001">
    <property type="entry name" value="Phosphoglucosamine mutase"/>
    <property type="match status" value="1"/>
</dbReference>
<dbReference type="InterPro" id="IPR036900">
    <property type="entry name" value="A-D-PHexomutase_C_sf"/>
</dbReference>
<dbReference type="Pfam" id="PF02880">
    <property type="entry name" value="PGM_PMM_III"/>
    <property type="match status" value="1"/>
</dbReference>
<keyword evidence="4 8" id="KW-0460">Magnesium</keyword>